<organism evidence="5 6">
    <name type="scientific">Catenuloplanes atrovinosus</name>
    <dbReference type="NCBI Taxonomy" id="137266"/>
    <lineage>
        <taxon>Bacteria</taxon>
        <taxon>Bacillati</taxon>
        <taxon>Actinomycetota</taxon>
        <taxon>Actinomycetes</taxon>
        <taxon>Micromonosporales</taxon>
        <taxon>Micromonosporaceae</taxon>
        <taxon>Catenuloplanes</taxon>
    </lineage>
</organism>
<protein>
    <submittedName>
        <fullName evidence="5">AcrR family transcriptional regulator</fullName>
    </submittedName>
</protein>
<feature type="DNA-binding region" description="H-T-H motif" evidence="2">
    <location>
        <begin position="30"/>
        <end position="49"/>
    </location>
</feature>
<evidence type="ECO:0000256" key="2">
    <source>
        <dbReference type="PROSITE-ProRule" id="PRU00335"/>
    </source>
</evidence>
<dbReference type="InterPro" id="IPR050109">
    <property type="entry name" value="HTH-type_TetR-like_transc_reg"/>
</dbReference>
<dbReference type="PROSITE" id="PS50977">
    <property type="entry name" value="HTH_TETR_2"/>
    <property type="match status" value="1"/>
</dbReference>
<comment type="caution">
    <text evidence="5">The sequence shown here is derived from an EMBL/GenBank/DDBJ whole genome shotgun (WGS) entry which is preliminary data.</text>
</comment>
<dbReference type="Proteomes" id="UP001183643">
    <property type="component" value="Unassembled WGS sequence"/>
</dbReference>
<keyword evidence="1 2" id="KW-0238">DNA-binding</keyword>
<name>A0AAE3YPX9_9ACTN</name>
<dbReference type="SUPFAM" id="SSF46689">
    <property type="entry name" value="Homeodomain-like"/>
    <property type="match status" value="1"/>
</dbReference>
<keyword evidence="6" id="KW-1185">Reference proteome</keyword>
<dbReference type="GO" id="GO:0003700">
    <property type="term" value="F:DNA-binding transcription factor activity"/>
    <property type="evidence" value="ECO:0007669"/>
    <property type="project" value="TreeGrafter"/>
</dbReference>
<dbReference type="RefSeq" id="WP_310369302.1">
    <property type="nucleotide sequence ID" value="NZ_JAVDYB010000001.1"/>
</dbReference>
<feature type="domain" description="HTH tetR-type" evidence="4">
    <location>
        <begin position="6"/>
        <end position="67"/>
    </location>
</feature>
<dbReference type="AlphaFoldDB" id="A0AAE3YPX9"/>
<dbReference type="InterPro" id="IPR001647">
    <property type="entry name" value="HTH_TetR"/>
</dbReference>
<evidence type="ECO:0000259" key="4">
    <source>
        <dbReference type="PROSITE" id="PS50977"/>
    </source>
</evidence>
<dbReference type="InterPro" id="IPR009057">
    <property type="entry name" value="Homeodomain-like_sf"/>
</dbReference>
<dbReference type="GO" id="GO:0000976">
    <property type="term" value="F:transcription cis-regulatory region binding"/>
    <property type="evidence" value="ECO:0007669"/>
    <property type="project" value="TreeGrafter"/>
</dbReference>
<evidence type="ECO:0000256" key="3">
    <source>
        <dbReference type="SAM" id="MobiDB-lite"/>
    </source>
</evidence>
<reference evidence="5" key="1">
    <citation type="submission" date="2023-07" db="EMBL/GenBank/DDBJ databases">
        <title>Sequencing the genomes of 1000 actinobacteria strains.</title>
        <authorList>
            <person name="Klenk H.-P."/>
        </authorList>
    </citation>
    <scope>NUCLEOTIDE SEQUENCE</scope>
    <source>
        <strain evidence="5">DSM 44707</strain>
    </source>
</reference>
<evidence type="ECO:0000256" key="1">
    <source>
        <dbReference type="ARBA" id="ARBA00023125"/>
    </source>
</evidence>
<feature type="region of interest" description="Disordered" evidence="3">
    <location>
        <begin position="171"/>
        <end position="190"/>
    </location>
</feature>
<gene>
    <name evidence="5" type="ORF">J2S41_003880</name>
</gene>
<dbReference type="Pfam" id="PF00440">
    <property type="entry name" value="TetR_N"/>
    <property type="match status" value="1"/>
</dbReference>
<proteinExistence type="predicted"/>
<evidence type="ECO:0000313" key="5">
    <source>
        <dbReference type="EMBL" id="MDR7277102.1"/>
    </source>
</evidence>
<sequence length="190" mass="20468">MRADKARNREAVLAAAEQLFARATDPDEVSMDAVAAAAGVGKGTIFRGFGDRRGLIQALYDEQVARELAADPAESAAELLTRVWTFKHRHRGLTLALEREGHGSPYANAAYARLHAELTAHVTRARGPADAPFLAHALLAAVRSDLVEHLRTHPDVDPIAGLHALTHHILGTAPDHPRSEAGRTSRPVSH</sequence>
<accession>A0AAE3YPX9</accession>
<dbReference type="PANTHER" id="PTHR30055">
    <property type="entry name" value="HTH-TYPE TRANSCRIPTIONAL REGULATOR RUTR"/>
    <property type="match status" value="1"/>
</dbReference>
<dbReference type="Gene3D" id="1.10.357.10">
    <property type="entry name" value="Tetracycline Repressor, domain 2"/>
    <property type="match status" value="1"/>
</dbReference>
<dbReference type="PANTHER" id="PTHR30055:SF209">
    <property type="entry name" value="POSSIBLE TRANSCRIPTIONAL REGULATORY PROTEIN (PROBABLY TETR-FAMILY)"/>
    <property type="match status" value="1"/>
</dbReference>
<evidence type="ECO:0000313" key="6">
    <source>
        <dbReference type="Proteomes" id="UP001183643"/>
    </source>
</evidence>
<dbReference type="EMBL" id="JAVDYB010000001">
    <property type="protein sequence ID" value="MDR7277102.1"/>
    <property type="molecule type" value="Genomic_DNA"/>
</dbReference>